<protein>
    <submittedName>
        <fullName evidence="1">Uncharacterized protein</fullName>
    </submittedName>
</protein>
<comment type="caution">
    <text evidence="1">The sequence shown here is derived from an EMBL/GenBank/DDBJ whole genome shotgun (WGS) entry which is preliminary data.</text>
</comment>
<gene>
    <name evidence="1" type="ORF">EB796_016030</name>
</gene>
<dbReference type="AlphaFoldDB" id="A0A7J7JHG0"/>
<dbReference type="EMBL" id="VXIV02002437">
    <property type="protein sequence ID" value="KAF6025779.1"/>
    <property type="molecule type" value="Genomic_DNA"/>
</dbReference>
<sequence length="68" mass="7195">MNCQQGALQQVRLQLPAHPADGTQLLDSSQIKSSKLVEAGELLSESKMSLNSWPMLASSGWGLVGASL</sequence>
<reference evidence="1" key="1">
    <citation type="submission" date="2020-06" db="EMBL/GenBank/DDBJ databases">
        <title>Draft genome of Bugula neritina, a colonial animal packing powerful symbionts and potential medicines.</title>
        <authorList>
            <person name="Rayko M."/>
        </authorList>
    </citation>
    <scope>NUCLEOTIDE SEQUENCE [LARGE SCALE GENOMIC DNA]</scope>
    <source>
        <strain evidence="1">Kwan_BN1</strain>
    </source>
</reference>
<organism evidence="1 2">
    <name type="scientific">Bugula neritina</name>
    <name type="common">Brown bryozoan</name>
    <name type="synonym">Sertularia neritina</name>
    <dbReference type="NCBI Taxonomy" id="10212"/>
    <lineage>
        <taxon>Eukaryota</taxon>
        <taxon>Metazoa</taxon>
        <taxon>Spiralia</taxon>
        <taxon>Lophotrochozoa</taxon>
        <taxon>Bryozoa</taxon>
        <taxon>Gymnolaemata</taxon>
        <taxon>Cheilostomatida</taxon>
        <taxon>Flustrina</taxon>
        <taxon>Buguloidea</taxon>
        <taxon>Bugulidae</taxon>
        <taxon>Bugula</taxon>
    </lineage>
</organism>
<evidence type="ECO:0000313" key="1">
    <source>
        <dbReference type="EMBL" id="KAF6025779.1"/>
    </source>
</evidence>
<accession>A0A7J7JHG0</accession>
<dbReference type="Proteomes" id="UP000593567">
    <property type="component" value="Unassembled WGS sequence"/>
</dbReference>
<proteinExistence type="predicted"/>
<keyword evidence="2" id="KW-1185">Reference proteome</keyword>
<name>A0A7J7JHG0_BUGNE</name>
<evidence type="ECO:0000313" key="2">
    <source>
        <dbReference type="Proteomes" id="UP000593567"/>
    </source>
</evidence>